<dbReference type="RefSeq" id="WP_264321233.1">
    <property type="nucleotide sequence ID" value="NZ_JADEXN010000139.1"/>
</dbReference>
<reference evidence="1" key="1">
    <citation type="submission" date="2020-10" db="EMBL/GenBank/DDBJ databases">
        <authorList>
            <person name="Castelo-Branco R."/>
            <person name="Eusebio N."/>
            <person name="Adriana R."/>
            <person name="Vieira A."/>
            <person name="Brugerolle De Fraissinette N."/>
            <person name="Rezende De Castro R."/>
            <person name="Schneider M.P."/>
            <person name="Vasconcelos V."/>
            <person name="Leao P.N."/>
        </authorList>
    </citation>
    <scope>NUCLEOTIDE SEQUENCE</scope>
    <source>
        <strain evidence="1">LEGE 11467</strain>
    </source>
</reference>
<protein>
    <submittedName>
        <fullName evidence="1">Uncharacterized protein</fullName>
    </submittedName>
</protein>
<comment type="caution">
    <text evidence="1">The sequence shown here is derived from an EMBL/GenBank/DDBJ whole genome shotgun (WGS) entry which is preliminary data.</text>
</comment>
<dbReference type="Proteomes" id="UP000621799">
    <property type="component" value="Unassembled WGS sequence"/>
</dbReference>
<dbReference type="AlphaFoldDB" id="A0A928Z8T3"/>
<sequence>MTIDMSLIDDDRMSLHRPSSICPSSMTIDMSLIDDDRMSLIGGDRVRPSPVILATCNFISGAYIAIAPAGCPRKTISPPYLWD</sequence>
<dbReference type="EMBL" id="JADEXN010000139">
    <property type="protein sequence ID" value="MBE9041003.1"/>
    <property type="molecule type" value="Genomic_DNA"/>
</dbReference>
<evidence type="ECO:0000313" key="2">
    <source>
        <dbReference type="Proteomes" id="UP000621799"/>
    </source>
</evidence>
<gene>
    <name evidence="1" type="ORF">IQ235_09445</name>
</gene>
<keyword evidence="2" id="KW-1185">Reference proteome</keyword>
<name>A0A928Z8T3_9CYAN</name>
<organism evidence="1 2">
    <name type="scientific">Zarconia navalis LEGE 11467</name>
    <dbReference type="NCBI Taxonomy" id="1828826"/>
    <lineage>
        <taxon>Bacteria</taxon>
        <taxon>Bacillati</taxon>
        <taxon>Cyanobacteriota</taxon>
        <taxon>Cyanophyceae</taxon>
        <taxon>Oscillatoriophycideae</taxon>
        <taxon>Oscillatoriales</taxon>
        <taxon>Oscillatoriales incertae sedis</taxon>
        <taxon>Zarconia</taxon>
        <taxon>Zarconia navalis</taxon>
    </lineage>
</organism>
<accession>A0A928Z8T3</accession>
<evidence type="ECO:0000313" key="1">
    <source>
        <dbReference type="EMBL" id="MBE9041003.1"/>
    </source>
</evidence>
<proteinExistence type="predicted"/>